<comment type="caution">
    <text evidence="2">The sequence shown here is derived from an EMBL/GenBank/DDBJ whole genome shotgun (WGS) entry which is preliminary data.</text>
</comment>
<accession>A0A5S4YIN4</accession>
<organism evidence="2 3">
    <name type="scientific">Bradyrhizobium hipponense</name>
    <dbReference type="NCBI Taxonomy" id="2605638"/>
    <lineage>
        <taxon>Bacteria</taxon>
        <taxon>Pseudomonadati</taxon>
        <taxon>Pseudomonadota</taxon>
        <taxon>Alphaproteobacteria</taxon>
        <taxon>Hyphomicrobiales</taxon>
        <taxon>Nitrobacteraceae</taxon>
        <taxon>Bradyrhizobium</taxon>
    </lineage>
</organism>
<gene>
    <name evidence="2" type="ORF">FXV83_24955</name>
</gene>
<dbReference type="Proteomes" id="UP000324797">
    <property type="component" value="Unassembled WGS sequence"/>
</dbReference>
<sequence>MASNRQIEANRANARRSTGPKTPGGKARSSGNALRHGLARPRDRDDPDIARLVSAIISGFRHGGISDMVVDLARAKLELVRIRAARQQMLAALLDCPVPADVKRVTGLDRYERAALVRQRRALRFLGRERG</sequence>
<dbReference type="EMBL" id="VSTH01000086">
    <property type="protein sequence ID" value="TYO63872.1"/>
    <property type="molecule type" value="Genomic_DNA"/>
</dbReference>
<name>A0A5S4YIN4_9BRAD</name>
<protein>
    <submittedName>
        <fullName evidence="2">Uncharacterized protein</fullName>
    </submittedName>
</protein>
<evidence type="ECO:0000256" key="1">
    <source>
        <dbReference type="SAM" id="MobiDB-lite"/>
    </source>
</evidence>
<dbReference type="RefSeq" id="WP_148742170.1">
    <property type="nucleotide sequence ID" value="NZ_VSTH01000086.1"/>
</dbReference>
<dbReference type="AlphaFoldDB" id="A0A5S4YIN4"/>
<feature type="region of interest" description="Disordered" evidence="1">
    <location>
        <begin position="1"/>
        <end position="45"/>
    </location>
</feature>
<keyword evidence="3" id="KW-1185">Reference proteome</keyword>
<reference evidence="2 3" key="1">
    <citation type="submission" date="2019-08" db="EMBL/GenBank/DDBJ databases">
        <title>Bradyrhizobium hipponensis sp. nov., a rhizobium isolated from a Lupinus angustifolius root nodule in Tunisia.</title>
        <authorList>
            <person name="Off K."/>
            <person name="Rejili M."/>
            <person name="Mars M."/>
            <person name="Brachmann A."/>
            <person name="Marin M."/>
        </authorList>
    </citation>
    <scope>NUCLEOTIDE SEQUENCE [LARGE SCALE GENOMIC DNA]</scope>
    <source>
        <strain evidence="3">aSej3</strain>
    </source>
</reference>
<evidence type="ECO:0000313" key="2">
    <source>
        <dbReference type="EMBL" id="TYO63872.1"/>
    </source>
</evidence>
<proteinExistence type="predicted"/>
<evidence type="ECO:0000313" key="3">
    <source>
        <dbReference type="Proteomes" id="UP000324797"/>
    </source>
</evidence>